<comment type="caution">
    <text evidence="9">The sequence shown here is derived from an EMBL/GenBank/DDBJ whole genome shotgun (WGS) entry which is preliminary data.</text>
</comment>
<keyword evidence="5" id="KW-0949">S-adenosyl-L-methionine</keyword>
<evidence type="ECO:0000313" key="9">
    <source>
        <dbReference type="EMBL" id="KAF2409696.1"/>
    </source>
</evidence>
<evidence type="ECO:0000256" key="5">
    <source>
        <dbReference type="ARBA" id="ARBA00022691"/>
    </source>
</evidence>
<evidence type="ECO:0000256" key="7">
    <source>
        <dbReference type="ARBA" id="ARBA00047942"/>
    </source>
</evidence>
<dbReference type="Proteomes" id="UP000748067">
    <property type="component" value="Unassembled WGS sequence"/>
</dbReference>
<dbReference type="GO" id="GO:0032259">
    <property type="term" value="P:methylation"/>
    <property type="evidence" value="ECO:0007669"/>
    <property type="project" value="UniProtKB-KW"/>
</dbReference>
<keyword evidence="4 9" id="KW-0808">Transferase</keyword>
<dbReference type="PANTHER" id="PTHR42933">
    <property type="entry name" value="SLR6095 PROTEIN"/>
    <property type="match status" value="1"/>
</dbReference>
<evidence type="ECO:0000313" key="10">
    <source>
        <dbReference type="Proteomes" id="UP000748067"/>
    </source>
</evidence>
<organism evidence="9 10">
    <name type="scientific">Pseudomonas antarctica</name>
    <dbReference type="NCBI Taxonomy" id="219572"/>
    <lineage>
        <taxon>Bacteria</taxon>
        <taxon>Pseudomonadati</taxon>
        <taxon>Pseudomonadota</taxon>
        <taxon>Gammaproteobacteria</taxon>
        <taxon>Pseudomonadales</taxon>
        <taxon>Pseudomonadaceae</taxon>
        <taxon>Pseudomonas</taxon>
    </lineage>
</organism>
<dbReference type="InterPro" id="IPR002052">
    <property type="entry name" value="DNA_methylase_N6_adenine_CS"/>
</dbReference>
<dbReference type="PANTHER" id="PTHR42933:SF3">
    <property type="entry name" value="TYPE I RESTRICTION ENZYME MJAVIII METHYLASE SUBUNIT"/>
    <property type="match status" value="1"/>
</dbReference>
<dbReference type="InterPro" id="IPR051537">
    <property type="entry name" value="DNA_Adenine_Mtase"/>
</dbReference>
<dbReference type="EMBL" id="JXDI01000001">
    <property type="protein sequence ID" value="KAF2409696.1"/>
    <property type="molecule type" value="Genomic_DNA"/>
</dbReference>
<feature type="domain" description="DNA methylase adenine-specific" evidence="8">
    <location>
        <begin position="126"/>
        <end position="312"/>
    </location>
</feature>
<dbReference type="GO" id="GO:0009007">
    <property type="term" value="F:site-specific DNA-methyltransferase (adenine-specific) activity"/>
    <property type="evidence" value="ECO:0007669"/>
    <property type="project" value="UniProtKB-EC"/>
</dbReference>
<evidence type="ECO:0000259" key="8">
    <source>
        <dbReference type="Pfam" id="PF02384"/>
    </source>
</evidence>
<proteinExistence type="inferred from homology"/>
<sequence length="319" mass="35515">MNNNVQLPIAAIIAELRSSTNLDSQEYKDFFVSVFFVFFVLVHRRELLKQDSLFVLELVQTLDDEVFFSALLNAATHVDELYDDALGLSETIEHLIKRGREINSAAFRRTCISLYGVVSDSELYSGDTFETIIQSFSEMQGRRASEAYTPRDLVEMMVEIVEPRGGESIYDPVCGSGGFLVSANIKASNFDTDSKLKIHGREINLSAARIAKINCIVHDIFGSDIRISDSLQDLEVSAYDVILANPPFSLATESYGRRVSDSYFDFGIPPQNNADFAFLQMIIKSLKPEGRAAVLVSNGVLFRGGGGDNQRENYTVRNS</sequence>
<dbReference type="InterPro" id="IPR029063">
    <property type="entry name" value="SAM-dependent_MTases_sf"/>
</dbReference>
<comment type="catalytic activity">
    <reaction evidence="7">
        <text>a 2'-deoxyadenosine in DNA + S-adenosyl-L-methionine = an N(6)-methyl-2'-deoxyadenosine in DNA + S-adenosyl-L-homocysteine + H(+)</text>
        <dbReference type="Rhea" id="RHEA:15197"/>
        <dbReference type="Rhea" id="RHEA-COMP:12418"/>
        <dbReference type="Rhea" id="RHEA-COMP:12419"/>
        <dbReference type="ChEBI" id="CHEBI:15378"/>
        <dbReference type="ChEBI" id="CHEBI:57856"/>
        <dbReference type="ChEBI" id="CHEBI:59789"/>
        <dbReference type="ChEBI" id="CHEBI:90615"/>
        <dbReference type="ChEBI" id="CHEBI:90616"/>
        <dbReference type="EC" id="2.1.1.72"/>
    </reaction>
</comment>
<dbReference type="EC" id="2.1.1.72" evidence="2"/>
<name>A0ABQ6ZZ19_9PSED</name>
<keyword evidence="10" id="KW-1185">Reference proteome</keyword>
<evidence type="ECO:0000256" key="1">
    <source>
        <dbReference type="ARBA" id="ARBA00006594"/>
    </source>
</evidence>
<comment type="similarity">
    <text evidence="1">Belongs to the N(4)/N(6)-methyltransferase family.</text>
</comment>
<evidence type="ECO:0000256" key="6">
    <source>
        <dbReference type="ARBA" id="ARBA00022747"/>
    </source>
</evidence>
<evidence type="ECO:0000256" key="2">
    <source>
        <dbReference type="ARBA" id="ARBA00011900"/>
    </source>
</evidence>
<accession>A0ABQ6ZZ19</accession>
<dbReference type="PRINTS" id="PR00507">
    <property type="entry name" value="N12N6MTFRASE"/>
</dbReference>
<dbReference type="PROSITE" id="PS00092">
    <property type="entry name" value="N6_MTASE"/>
    <property type="match status" value="1"/>
</dbReference>
<protein>
    <recommendedName>
        <fullName evidence="2">site-specific DNA-methyltransferase (adenine-specific)</fullName>
        <ecNumber evidence="2">2.1.1.72</ecNumber>
    </recommendedName>
</protein>
<dbReference type="Gene3D" id="3.40.50.150">
    <property type="entry name" value="Vaccinia Virus protein VP39"/>
    <property type="match status" value="1"/>
</dbReference>
<dbReference type="Pfam" id="PF02384">
    <property type="entry name" value="N6_Mtase"/>
    <property type="match status" value="1"/>
</dbReference>
<keyword evidence="6" id="KW-0680">Restriction system</keyword>
<evidence type="ECO:0000256" key="4">
    <source>
        <dbReference type="ARBA" id="ARBA00022679"/>
    </source>
</evidence>
<dbReference type="SUPFAM" id="SSF53335">
    <property type="entry name" value="S-adenosyl-L-methionine-dependent methyltransferases"/>
    <property type="match status" value="1"/>
</dbReference>
<reference evidence="9 10" key="1">
    <citation type="submission" date="2015-01" db="EMBL/GenBank/DDBJ databases">
        <title>Genome Sequence of Pseudomonas antarctica CMS 35.</title>
        <authorList>
            <person name="Voget S."/>
            <person name="Chow J."/>
            <person name="Daniel R."/>
            <person name="Streit W."/>
        </authorList>
    </citation>
    <scope>NUCLEOTIDE SEQUENCE [LARGE SCALE GENOMIC DNA]</scope>
    <source>
        <strain evidence="9 10">CMS 35</strain>
    </source>
</reference>
<keyword evidence="3 9" id="KW-0489">Methyltransferase</keyword>
<gene>
    <name evidence="9" type="ORF">PSAN_21110</name>
</gene>
<dbReference type="InterPro" id="IPR003356">
    <property type="entry name" value="DNA_methylase_A-5"/>
</dbReference>
<evidence type="ECO:0000256" key="3">
    <source>
        <dbReference type="ARBA" id="ARBA00022603"/>
    </source>
</evidence>